<evidence type="ECO:0000256" key="1">
    <source>
        <dbReference type="SAM" id="MobiDB-lite"/>
    </source>
</evidence>
<reference evidence="3" key="1">
    <citation type="journal article" date="2019" name="Int. J. Syst. Evol. Microbiol.">
        <title>The Global Catalogue of Microorganisms (GCM) 10K type strain sequencing project: providing services to taxonomists for standard genome sequencing and annotation.</title>
        <authorList>
            <consortium name="The Broad Institute Genomics Platform"/>
            <consortium name="The Broad Institute Genome Sequencing Center for Infectious Disease"/>
            <person name="Wu L."/>
            <person name="Ma J."/>
        </authorList>
    </citation>
    <scope>NUCLEOTIDE SEQUENCE [LARGE SCALE GENOMIC DNA]</scope>
    <source>
        <strain evidence="3">JCM 18958</strain>
    </source>
</reference>
<organism evidence="2 3">
    <name type="scientific">Kocuria gwangalliensis</name>
    <dbReference type="NCBI Taxonomy" id="501592"/>
    <lineage>
        <taxon>Bacteria</taxon>
        <taxon>Bacillati</taxon>
        <taxon>Actinomycetota</taxon>
        <taxon>Actinomycetes</taxon>
        <taxon>Micrococcales</taxon>
        <taxon>Micrococcaceae</taxon>
        <taxon>Kocuria</taxon>
    </lineage>
</organism>
<evidence type="ECO:0000313" key="3">
    <source>
        <dbReference type="Proteomes" id="UP001501446"/>
    </source>
</evidence>
<name>A0ABP8XJL5_9MICC</name>
<sequence length="84" mass="9583">MPDRGQYQASRLDGPRQPAYTAHTGTATPLPPKRRWIYSMPQWRTVMMKRWPLGLFDIPCWVTPAEVFAQQLRSVQQPGVATTG</sequence>
<proteinExistence type="predicted"/>
<accession>A0ABP8XJL5</accession>
<protein>
    <submittedName>
        <fullName evidence="2">Uncharacterized protein</fullName>
    </submittedName>
</protein>
<dbReference type="Proteomes" id="UP001501446">
    <property type="component" value="Unassembled WGS sequence"/>
</dbReference>
<dbReference type="EMBL" id="BAABLN010000064">
    <property type="protein sequence ID" value="GAA4707074.1"/>
    <property type="molecule type" value="Genomic_DNA"/>
</dbReference>
<feature type="region of interest" description="Disordered" evidence="1">
    <location>
        <begin position="1"/>
        <end position="29"/>
    </location>
</feature>
<gene>
    <name evidence="2" type="ORF">GCM10025781_27120</name>
</gene>
<comment type="caution">
    <text evidence="2">The sequence shown here is derived from an EMBL/GenBank/DDBJ whole genome shotgun (WGS) entry which is preliminary data.</text>
</comment>
<evidence type="ECO:0000313" key="2">
    <source>
        <dbReference type="EMBL" id="GAA4707074.1"/>
    </source>
</evidence>
<keyword evidence="3" id="KW-1185">Reference proteome</keyword>